<dbReference type="Proteomes" id="UP000198324">
    <property type="component" value="Unassembled WGS sequence"/>
</dbReference>
<dbReference type="Pfam" id="PF24746">
    <property type="entry name" value="DUF7694"/>
    <property type="match status" value="1"/>
</dbReference>
<evidence type="ECO:0000313" key="3">
    <source>
        <dbReference type="Proteomes" id="UP000198324"/>
    </source>
</evidence>
<name>A0A239AX63_9BACT</name>
<evidence type="ECO:0000259" key="1">
    <source>
        <dbReference type="Pfam" id="PF24746"/>
    </source>
</evidence>
<sequence>MLQRIIATTPARPGATLAPEWKPVGVFPYGTAWANHRLGLRVIMSVDTLVGDERYLHVSCSRKSRLPSWDDLKVVKDVFIGEEVEAIQCLPKKSEYVNLMPHCLHLWARVTAP</sequence>
<proteinExistence type="predicted"/>
<protein>
    <recommendedName>
        <fullName evidence="1">DUF7694 domain-containing protein</fullName>
    </recommendedName>
</protein>
<dbReference type="AlphaFoldDB" id="A0A239AX63"/>
<gene>
    <name evidence="2" type="ORF">SAMN04488503_2245</name>
</gene>
<evidence type="ECO:0000313" key="2">
    <source>
        <dbReference type="EMBL" id="SNR99553.1"/>
    </source>
</evidence>
<reference evidence="2 3" key="1">
    <citation type="submission" date="2017-06" db="EMBL/GenBank/DDBJ databases">
        <authorList>
            <person name="Kim H.J."/>
            <person name="Triplett B.A."/>
        </authorList>
    </citation>
    <scope>NUCLEOTIDE SEQUENCE [LARGE SCALE GENOMIC DNA]</scope>
    <source>
        <strain evidence="2 3">DSM 13116</strain>
    </source>
</reference>
<keyword evidence="3" id="KW-1185">Reference proteome</keyword>
<dbReference type="InterPro" id="IPR056111">
    <property type="entry name" value="DUF7694"/>
</dbReference>
<feature type="domain" description="DUF7694" evidence="1">
    <location>
        <begin position="53"/>
        <end position="109"/>
    </location>
</feature>
<organism evidence="2 3">
    <name type="scientific">Humidesulfovibrio mexicanus</name>
    <dbReference type="NCBI Taxonomy" id="147047"/>
    <lineage>
        <taxon>Bacteria</taxon>
        <taxon>Pseudomonadati</taxon>
        <taxon>Thermodesulfobacteriota</taxon>
        <taxon>Desulfovibrionia</taxon>
        <taxon>Desulfovibrionales</taxon>
        <taxon>Desulfovibrionaceae</taxon>
        <taxon>Humidesulfovibrio</taxon>
    </lineage>
</organism>
<accession>A0A239AX63</accession>
<dbReference type="RefSeq" id="WP_089274450.1">
    <property type="nucleotide sequence ID" value="NZ_FZOC01000004.1"/>
</dbReference>
<dbReference type="OrthoDB" id="2339975at2"/>
<dbReference type="EMBL" id="FZOC01000004">
    <property type="protein sequence ID" value="SNR99553.1"/>
    <property type="molecule type" value="Genomic_DNA"/>
</dbReference>